<keyword evidence="1" id="KW-0732">Signal</keyword>
<dbReference type="AlphaFoldDB" id="A0A415TRT8"/>
<dbReference type="PANTHER" id="PTHR23019:SF0">
    <property type="entry name" value="NUCLEAR PORE MEMBRANE GLYCOPROTEIN 210"/>
    <property type="match status" value="1"/>
</dbReference>
<dbReference type="SUPFAM" id="SSF49373">
    <property type="entry name" value="Invasin/intimin cell-adhesion fragments"/>
    <property type="match status" value="3"/>
</dbReference>
<dbReference type="EMBL" id="QRQN01000017">
    <property type="protein sequence ID" value="RHN06112.1"/>
    <property type="molecule type" value="Genomic_DNA"/>
</dbReference>
<evidence type="ECO:0000313" key="4">
    <source>
        <dbReference type="Proteomes" id="UP000283586"/>
    </source>
</evidence>
<comment type="caution">
    <text evidence="3">The sequence shown here is derived from an EMBL/GenBank/DDBJ whole genome shotgun (WGS) entry which is preliminary data.</text>
</comment>
<feature type="domain" description="BIG2" evidence="2">
    <location>
        <begin position="109"/>
        <end position="188"/>
    </location>
</feature>
<dbReference type="Proteomes" id="UP000283586">
    <property type="component" value="Unassembled WGS sequence"/>
</dbReference>
<dbReference type="InterPro" id="IPR008964">
    <property type="entry name" value="Invasin/intimin_cell_adhesion"/>
</dbReference>
<evidence type="ECO:0000259" key="2">
    <source>
        <dbReference type="SMART" id="SM00635"/>
    </source>
</evidence>
<feature type="chain" id="PRO_5039442056" description="BIG2 domain-containing protein" evidence="1">
    <location>
        <begin position="23"/>
        <end position="555"/>
    </location>
</feature>
<dbReference type="SMART" id="SM00635">
    <property type="entry name" value="BID_2"/>
    <property type="match status" value="3"/>
</dbReference>
<gene>
    <name evidence="3" type="ORF">DWZ31_13760</name>
</gene>
<dbReference type="InterPro" id="IPR045197">
    <property type="entry name" value="NUP210-like"/>
</dbReference>
<dbReference type="RefSeq" id="WP_118489048.1">
    <property type="nucleotide sequence ID" value="NZ_QRQN01000017.1"/>
</dbReference>
<evidence type="ECO:0000313" key="3">
    <source>
        <dbReference type="EMBL" id="RHN06112.1"/>
    </source>
</evidence>
<dbReference type="Pfam" id="PF26182">
    <property type="entry name" value="Ig_NUP210_5th"/>
    <property type="match status" value="1"/>
</dbReference>
<dbReference type="Gene3D" id="2.60.40.1080">
    <property type="match status" value="3"/>
</dbReference>
<dbReference type="PANTHER" id="PTHR23019">
    <property type="entry name" value="NUCLEAR PORE MEMBRANE GLYCOPROTEIN GP210-RELATED"/>
    <property type="match status" value="1"/>
</dbReference>
<evidence type="ECO:0000256" key="1">
    <source>
        <dbReference type="SAM" id="SignalP"/>
    </source>
</evidence>
<dbReference type="InterPro" id="IPR003343">
    <property type="entry name" value="Big_2"/>
</dbReference>
<reference evidence="3 4" key="1">
    <citation type="submission" date="2018-08" db="EMBL/GenBank/DDBJ databases">
        <title>A genome reference for cultivated species of the human gut microbiota.</title>
        <authorList>
            <person name="Zou Y."/>
            <person name="Xue W."/>
            <person name="Luo G."/>
        </authorList>
    </citation>
    <scope>NUCLEOTIDE SEQUENCE [LARGE SCALE GENOMIC DNA]</scope>
    <source>
        <strain evidence="3 4">AF31-21AC</strain>
    </source>
</reference>
<feature type="domain" description="BIG2" evidence="2">
    <location>
        <begin position="195"/>
        <end position="272"/>
    </location>
</feature>
<protein>
    <recommendedName>
        <fullName evidence="2">BIG2 domain-containing protein</fullName>
    </recommendedName>
</protein>
<proteinExistence type="predicted"/>
<dbReference type="Pfam" id="PF02368">
    <property type="entry name" value="Big_2"/>
    <property type="match status" value="2"/>
</dbReference>
<sequence>MKILKKAIIVMMVICMSVTMFPVSDGYGTQTVQAASKVKLNKAKATLVPGQKLKLKISGTKTKAKWSSSKKSVATVDSKGQITAKKKGNCYIVAKIGKKQYKCKVTVVNLSAFTLNKKSLSLEENDGYQLKIKYKPSNVKISSKDVKWSSSDDDIAGVDEEGYVYGYTEGTATITAKIGNKKTKCKVTVKPAVIDVDSIDISDSTLEMTVGEEKQLYVTIHPDNATEQNIIWSSSNDKIVSVDKNGLVKAVSEGTADIIATVDGIAAKCKVKIKKTYTTGDNVSASDIVYISDRSVEYNSVCKEYRVFFSLKLSDGNTRVATSGNTQIKIKNNKNQVVYTQNVKFSQRDFGYWTSQKWGERYLCCIHIPINDIKNGATRNGILDFTVYIGRDSWNGEKHSVNNLPVGYDSTVNAEPESQEKYNENFDKIVSYVKKNGTFSTYGSYCTYGYLSVSMSGDKIEIFENYNGKGNKVTLTRGSKTAIAVIKGMATAEFDISTFKGDATDMLQWSDDPSLDVQFVYDTAIANILKNVSKNDNFYMGGYCLQNIGFISYIY</sequence>
<accession>A0A415TRT8</accession>
<feature type="domain" description="BIG2" evidence="2">
    <location>
        <begin position="34"/>
        <end position="106"/>
    </location>
</feature>
<feature type="signal peptide" evidence="1">
    <location>
        <begin position="1"/>
        <end position="22"/>
    </location>
</feature>
<name>A0A415TRT8_9FIRM</name>
<organism evidence="3 4">
    <name type="scientific">Roseburia intestinalis</name>
    <dbReference type="NCBI Taxonomy" id="166486"/>
    <lineage>
        <taxon>Bacteria</taxon>
        <taxon>Bacillati</taxon>
        <taxon>Bacillota</taxon>
        <taxon>Clostridia</taxon>
        <taxon>Lachnospirales</taxon>
        <taxon>Lachnospiraceae</taxon>
        <taxon>Roseburia</taxon>
    </lineage>
</organism>